<accession>A0A0R3LQ51</accession>
<evidence type="ECO:0000256" key="1">
    <source>
        <dbReference type="ARBA" id="ARBA00022630"/>
    </source>
</evidence>
<dbReference type="InterPro" id="IPR016166">
    <property type="entry name" value="FAD-bd_PCMH"/>
</dbReference>
<dbReference type="GO" id="GO:0071949">
    <property type="term" value="F:FAD binding"/>
    <property type="evidence" value="ECO:0007669"/>
    <property type="project" value="InterPro"/>
</dbReference>
<dbReference type="Gene3D" id="3.30.465.10">
    <property type="match status" value="1"/>
</dbReference>
<dbReference type="PROSITE" id="PS51387">
    <property type="entry name" value="FAD_PCMH"/>
    <property type="match status" value="1"/>
</dbReference>
<organism evidence="5 6">
    <name type="scientific">Bradyrhizobium jicamae</name>
    <dbReference type="NCBI Taxonomy" id="280332"/>
    <lineage>
        <taxon>Bacteria</taxon>
        <taxon>Pseudomonadati</taxon>
        <taxon>Pseudomonadota</taxon>
        <taxon>Alphaproteobacteria</taxon>
        <taxon>Hyphomicrobiales</taxon>
        <taxon>Nitrobacteraceae</taxon>
        <taxon>Bradyrhizobium</taxon>
    </lineage>
</organism>
<dbReference type="EMBL" id="LLXZ01000096">
    <property type="protein sequence ID" value="KRR07951.1"/>
    <property type="molecule type" value="Genomic_DNA"/>
</dbReference>
<dbReference type="GO" id="GO:0016491">
    <property type="term" value="F:oxidoreductase activity"/>
    <property type="evidence" value="ECO:0007669"/>
    <property type="project" value="UniProtKB-KW"/>
</dbReference>
<protein>
    <recommendedName>
        <fullName evidence="4">FAD-binding PCMH-type domain-containing protein</fullName>
    </recommendedName>
</protein>
<dbReference type="Gene3D" id="3.30.390.50">
    <property type="entry name" value="CO dehydrogenase flavoprotein, C-terminal domain"/>
    <property type="match status" value="1"/>
</dbReference>
<dbReference type="Pfam" id="PF00941">
    <property type="entry name" value="FAD_binding_5"/>
    <property type="match status" value="1"/>
</dbReference>
<dbReference type="InterPro" id="IPR051312">
    <property type="entry name" value="Diverse_Substr_Oxidored"/>
</dbReference>
<dbReference type="InterPro" id="IPR036683">
    <property type="entry name" value="CO_DH_flav_C_dom_sf"/>
</dbReference>
<comment type="caution">
    <text evidence="5">The sequence shown here is derived from an EMBL/GenBank/DDBJ whole genome shotgun (WGS) entry which is preliminary data.</text>
</comment>
<dbReference type="PANTHER" id="PTHR42659:SF2">
    <property type="entry name" value="XANTHINE DEHYDROGENASE SUBUNIT C-RELATED"/>
    <property type="match status" value="1"/>
</dbReference>
<feature type="domain" description="FAD-binding PCMH-type" evidence="4">
    <location>
        <begin position="1"/>
        <end position="140"/>
    </location>
</feature>
<dbReference type="InterPro" id="IPR016169">
    <property type="entry name" value="FAD-bd_PCMH_sub2"/>
</dbReference>
<keyword evidence="6" id="KW-1185">Reference proteome</keyword>
<gene>
    <name evidence="5" type="ORF">CQ12_25480</name>
</gene>
<keyword evidence="3" id="KW-0560">Oxidoreductase</keyword>
<reference evidence="5 6" key="1">
    <citation type="submission" date="2014-03" db="EMBL/GenBank/DDBJ databases">
        <title>Bradyrhizobium valentinum sp. nov., isolated from effective nodules of Lupinus mariae-josephae, a lupine endemic of basic-lime soils in Eastern Spain.</title>
        <authorList>
            <person name="Duran D."/>
            <person name="Rey L."/>
            <person name="Navarro A."/>
            <person name="Busquets A."/>
            <person name="Imperial J."/>
            <person name="Ruiz-Argueso T."/>
        </authorList>
    </citation>
    <scope>NUCLEOTIDE SEQUENCE [LARGE SCALE GENOMIC DNA]</scope>
    <source>
        <strain evidence="5 6">PAC68</strain>
    </source>
</reference>
<dbReference type="InterPro" id="IPR002346">
    <property type="entry name" value="Mopterin_DH_FAD-bd"/>
</dbReference>
<proteinExistence type="predicted"/>
<name>A0A0R3LQ51_9BRAD</name>
<sequence length="257" mass="27066">MIQINRKKIDPSHLIDVACLPGLSGIAETSDEFTLGALTKYHTIETHPAFAGSLRALIEAASVIGGRQVQNIATIGGNIVNASPAADFVPVLLALDAVLDITGPNGSRSVPLQDFIVGPGKTSLLPVEIVTSIRLAKLPARSATAFVKEGRRRAMEISVVCVAACLTLEAGGSRCASVRLAIGAAAPKVFRAKAAEAYLEGQLADQTSFAEAGKLAAEECAPISDVRASADYRRRLVSIMVERALTACFERTGEERR</sequence>
<dbReference type="PANTHER" id="PTHR42659">
    <property type="entry name" value="XANTHINE DEHYDROGENASE SUBUNIT C-RELATED"/>
    <property type="match status" value="1"/>
</dbReference>
<evidence type="ECO:0000313" key="5">
    <source>
        <dbReference type="EMBL" id="KRR07951.1"/>
    </source>
</evidence>
<evidence type="ECO:0000256" key="3">
    <source>
        <dbReference type="ARBA" id="ARBA00023002"/>
    </source>
</evidence>
<keyword evidence="1" id="KW-0285">Flavoprotein</keyword>
<dbReference type="STRING" id="280332.CQ12_25480"/>
<dbReference type="SMART" id="SM01092">
    <property type="entry name" value="CO_deh_flav_C"/>
    <property type="match status" value="1"/>
</dbReference>
<dbReference type="SUPFAM" id="SSF56176">
    <property type="entry name" value="FAD-binding/transporter-associated domain-like"/>
    <property type="match status" value="1"/>
</dbReference>
<evidence type="ECO:0000259" key="4">
    <source>
        <dbReference type="PROSITE" id="PS51387"/>
    </source>
</evidence>
<dbReference type="SUPFAM" id="SSF55447">
    <property type="entry name" value="CO dehydrogenase flavoprotein C-terminal domain-like"/>
    <property type="match status" value="1"/>
</dbReference>
<dbReference type="InterPro" id="IPR036318">
    <property type="entry name" value="FAD-bd_PCMH-like_sf"/>
</dbReference>
<keyword evidence="2" id="KW-0274">FAD</keyword>
<dbReference type="InterPro" id="IPR005107">
    <property type="entry name" value="CO_DH_flav_C"/>
</dbReference>
<dbReference type="AlphaFoldDB" id="A0A0R3LQ51"/>
<dbReference type="Pfam" id="PF03450">
    <property type="entry name" value="CO_deh_flav_C"/>
    <property type="match status" value="1"/>
</dbReference>
<dbReference type="Proteomes" id="UP000050863">
    <property type="component" value="Unassembled WGS sequence"/>
</dbReference>
<evidence type="ECO:0000256" key="2">
    <source>
        <dbReference type="ARBA" id="ARBA00022827"/>
    </source>
</evidence>
<evidence type="ECO:0000313" key="6">
    <source>
        <dbReference type="Proteomes" id="UP000050863"/>
    </source>
</evidence>